<comment type="caution">
    <text evidence="7">The sequence shown here is derived from an EMBL/GenBank/DDBJ whole genome shotgun (WGS) entry which is preliminary data.</text>
</comment>
<dbReference type="EMBL" id="JAODAN010000007">
    <property type="protein sequence ID" value="KAK1922890.1"/>
    <property type="molecule type" value="Genomic_DNA"/>
</dbReference>
<comment type="subcellular location">
    <subcellularLocation>
        <location evidence="1">Membrane</location>
        <topology evidence="1">Single-pass type II membrane protein</topology>
    </subcellularLocation>
</comment>
<reference evidence="7" key="1">
    <citation type="submission" date="2023-02" db="EMBL/GenBank/DDBJ databases">
        <title>Identification and recombinant expression of a fungal hydrolase from Papiliotrema laurentii that hydrolyzes apple cutin and clears colloidal polyester polyurethane.</title>
        <authorList>
            <consortium name="DOE Joint Genome Institute"/>
            <person name="Roman V.A."/>
            <person name="Bojanowski C."/>
            <person name="Crable B.R."/>
            <person name="Wagner D.N."/>
            <person name="Hung C.S."/>
            <person name="Nadeau L.J."/>
            <person name="Schratz L."/>
            <person name="Haridas S."/>
            <person name="Pangilinan J."/>
            <person name="Lipzen A."/>
            <person name="Na H."/>
            <person name="Yan M."/>
            <person name="Ng V."/>
            <person name="Grigoriev I.V."/>
            <person name="Spatafora J.W."/>
            <person name="Barlow D."/>
            <person name="Biffinger J."/>
            <person name="Kelley-Loughnane N."/>
            <person name="Varaljay V.A."/>
            <person name="Crookes-Goodson W.J."/>
        </authorList>
    </citation>
    <scope>NUCLEOTIDE SEQUENCE</scope>
    <source>
        <strain evidence="7">5307AH</strain>
    </source>
</reference>
<organism evidence="7 8">
    <name type="scientific">Papiliotrema laurentii</name>
    <name type="common">Cryptococcus laurentii</name>
    <dbReference type="NCBI Taxonomy" id="5418"/>
    <lineage>
        <taxon>Eukaryota</taxon>
        <taxon>Fungi</taxon>
        <taxon>Dikarya</taxon>
        <taxon>Basidiomycota</taxon>
        <taxon>Agaricomycotina</taxon>
        <taxon>Tremellomycetes</taxon>
        <taxon>Tremellales</taxon>
        <taxon>Rhynchogastremaceae</taxon>
        <taxon>Papiliotrema</taxon>
    </lineage>
</organism>
<dbReference type="GO" id="GO:0035269">
    <property type="term" value="P:protein O-linked glycosylation via mannose"/>
    <property type="evidence" value="ECO:0007669"/>
    <property type="project" value="TreeGrafter"/>
</dbReference>
<dbReference type="InterPro" id="IPR029044">
    <property type="entry name" value="Nucleotide-diphossugar_trans"/>
</dbReference>
<evidence type="ECO:0000256" key="1">
    <source>
        <dbReference type="ARBA" id="ARBA00004606"/>
    </source>
</evidence>
<keyword evidence="6" id="KW-0325">Glycoprotein</keyword>
<dbReference type="InterPro" id="IPR051292">
    <property type="entry name" value="Xyl/GlcA_transferase"/>
</dbReference>
<dbReference type="Gene3D" id="3.90.550.10">
    <property type="entry name" value="Spore Coat Polysaccharide Biosynthesis Protein SpsA, Chain A"/>
    <property type="match status" value="1"/>
</dbReference>
<evidence type="ECO:0000256" key="5">
    <source>
        <dbReference type="ARBA" id="ARBA00023136"/>
    </source>
</evidence>
<gene>
    <name evidence="7" type="ORF">DB88DRAFT_465327</name>
</gene>
<evidence type="ECO:0000313" key="8">
    <source>
        <dbReference type="Proteomes" id="UP001182556"/>
    </source>
</evidence>
<dbReference type="SUPFAM" id="SSF53448">
    <property type="entry name" value="Nucleotide-diphospho-sugar transferases"/>
    <property type="match status" value="1"/>
</dbReference>
<sequence>MGQGEPVVFTLIVWGNDTMRETEILLKTTMMYTSSPLDFHLIVDADSQEYLTNAYNLIEKPVYDIRVYFYPISWKAMEERLARTAVGKPDQPRYMELGTKHQSGTPGMMKVLLHEIIPDNVKRSIFVDSDAFFLTDPTLLWQEFNTWGPEVAVSLPAHDSVDMYDGTTKICSCVMLLDLERMRQLRYIDSNLFTPAERARALSPKANLFAFGEPTSKNGVYNNVGLGDQTYFYANKIFMPEAHKDLPLHWEVTSCLMWTYGTGLSGSDMMTGEEQVKHQVNLKGTPFEDVPIIPGIVHFNCMYAHTYFESGFFEDPESYLYKGWLHAVRYHQYFKWLWLNKGKTGATLTIETATDLRFWDEKRAGKLEAAGY</sequence>
<protein>
    <recommendedName>
        <fullName evidence="9">Glycosyltransferase family 8 protein</fullName>
    </recommendedName>
</protein>
<dbReference type="GO" id="GO:0015020">
    <property type="term" value="F:glucuronosyltransferase activity"/>
    <property type="evidence" value="ECO:0007669"/>
    <property type="project" value="TreeGrafter"/>
</dbReference>
<evidence type="ECO:0000313" key="7">
    <source>
        <dbReference type="EMBL" id="KAK1922890.1"/>
    </source>
</evidence>
<dbReference type="PANTHER" id="PTHR12270:SF25">
    <property type="entry name" value="GLYCOSYLTRANSFERASE-LIKE PROTEIN LARGE"/>
    <property type="match status" value="1"/>
</dbReference>
<dbReference type="Proteomes" id="UP001182556">
    <property type="component" value="Unassembled WGS sequence"/>
</dbReference>
<keyword evidence="8" id="KW-1185">Reference proteome</keyword>
<evidence type="ECO:0008006" key="9">
    <source>
        <dbReference type="Google" id="ProtNLM"/>
    </source>
</evidence>
<dbReference type="GO" id="GO:0042285">
    <property type="term" value="F:xylosyltransferase activity"/>
    <property type="evidence" value="ECO:0007669"/>
    <property type="project" value="TreeGrafter"/>
</dbReference>
<keyword evidence="3" id="KW-0735">Signal-anchor</keyword>
<keyword evidence="5" id="KW-0472">Membrane</keyword>
<keyword evidence="4" id="KW-1133">Transmembrane helix</keyword>
<dbReference type="PANTHER" id="PTHR12270">
    <property type="entry name" value="GLYCOSYLTRANSFERASE-RELATED"/>
    <property type="match status" value="1"/>
</dbReference>
<name>A0AAD9CYP0_PAPLA</name>
<evidence type="ECO:0000256" key="2">
    <source>
        <dbReference type="ARBA" id="ARBA00022692"/>
    </source>
</evidence>
<evidence type="ECO:0000256" key="4">
    <source>
        <dbReference type="ARBA" id="ARBA00022989"/>
    </source>
</evidence>
<proteinExistence type="predicted"/>
<keyword evidence="2" id="KW-0812">Transmembrane</keyword>
<accession>A0AAD9CYP0</accession>
<dbReference type="AlphaFoldDB" id="A0AAD9CYP0"/>
<evidence type="ECO:0000256" key="6">
    <source>
        <dbReference type="ARBA" id="ARBA00023180"/>
    </source>
</evidence>
<evidence type="ECO:0000256" key="3">
    <source>
        <dbReference type="ARBA" id="ARBA00022968"/>
    </source>
</evidence>
<dbReference type="GO" id="GO:0016020">
    <property type="term" value="C:membrane"/>
    <property type="evidence" value="ECO:0007669"/>
    <property type="project" value="UniProtKB-SubCell"/>
</dbReference>